<keyword evidence="3" id="KW-0547">Nucleotide-binding</keyword>
<dbReference type="InterPro" id="IPR036604">
    <property type="entry name" value="PurS-like_sf"/>
</dbReference>
<sequence>MSSLLHYYRVADLHVNPALQKKANDVGFKMVSSEICYNIQATAALDAEETKKLEYLLRETFEPEKFGSKSFLSGKVVEVAPRQQFTSAWSTNAVSICHSISLEKIVRIEKSRRYQVETSTDSLKSFAKLVHDRMTECEYPSGISTFEEHQEPEGWTRVPVMAQGAKALEELSKQKGLGYDEQDIAYYLRVFRDELKRDPTTVECFDLAQGNSEHSRHWFFGGKVVIDGEDMPLTLFQWVKRPLKERISNSVIGFHDNSSALRGYAHTAFLPSGSVAQPSAFKEVTRDFDITLTVETHNFPCGIAPFPGAETGAGGRIRDGESTGKGSLVVAAVAGYATGNLHIPGYKMPWEFEDFKYPSNMAPPLQVLIDCSNGASDYGNKFGEPLICGWTRSCGMRLPSGERFEWVKPIMLSGGLGQMDHGHLVKEDPQAGQLVVKIGGPAYRIGVGGGAASSMVAGDNQEELDFNAVQRGDAEMQQKVNRVVRACVELGPKNPILSIHDQGAGGSGNVLKEISEPAGAVIDLRKMHVGDPSMSFLELWTAEFQENNALLLGKENEAMFDQICKREKVPYAVLGTITGDGQVVVKDSRDGSTPVDLPLEKVLGKMPQKVFPMQRIYKQTPRALDLPPSLTVQVALETGVLRLLSVCSKRFLTNKVDRSVTGQIAQQQCVGPLQTPLADFACIAQSPLSMSGAMSGGATAIGEQPLKGLPGDPESCISMARLAVAEALTNLAWIRIPTLDSIKASGNWMWAAKLPGEGPKMYDIAEALSNIMVELGIAIDGGKDSLSMAARVPLGNGQVETAKSPGQFVLTVYAPVPDVRIKATPDLKTHGDGVLLFVDLGAGPPVLGGSALSQVFGQLGFGKSPQVDAKALKVTQITSGADAEDQRVLCAAFAEVAAEASEIERTAIELDRAGDAEQAMSVYRQAADRMAKAASLCPEGNPDRTVLAKHAGEIFGRIVYLESLQGAVATAPPEAHIGCDKLVLGHGVERQDSDGYQVLCDPSRGGVHEPNWRQKAVSAAAVSGAAGLLVLHAPVCALGLAAGAAYATTRKDSAGDAARSMGCMGLQAAEHVKQVAHQNRLGERAQDAFSGVRSFDQRWRVSERTQALASSSVSTLRDIDEKHQ</sequence>
<dbReference type="CDD" id="cd02203">
    <property type="entry name" value="PurL_repeat1"/>
    <property type="match status" value="1"/>
</dbReference>
<keyword evidence="2" id="KW-0479">Metal-binding</keyword>
<dbReference type="PANTHER" id="PTHR10099">
    <property type="entry name" value="PHOSPHORIBOSYLFORMYLGLYCINAMIDINE SYNTHASE"/>
    <property type="match status" value="1"/>
</dbReference>
<dbReference type="SUPFAM" id="SSF82697">
    <property type="entry name" value="PurS-like"/>
    <property type="match status" value="1"/>
</dbReference>
<dbReference type="GO" id="GO:0004642">
    <property type="term" value="F:phosphoribosylformylglycinamidine synthase activity"/>
    <property type="evidence" value="ECO:0007669"/>
    <property type="project" value="TreeGrafter"/>
</dbReference>
<dbReference type="GO" id="GO:0046872">
    <property type="term" value="F:metal ion binding"/>
    <property type="evidence" value="ECO:0007669"/>
    <property type="project" value="UniProtKB-KW"/>
</dbReference>
<evidence type="ECO:0000259" key="8">
    <source>
        <dbReference type="Pfam" id="PF18072"/>
    </source>
</evidence>
<dbReference type="InterPro" id="IPR010918">
    <property type="entry name" value="PurM-like_C_dom"/>
</dbReference>
<evidence type="ECO:0008006" key="14">
    <source>
        <dbReference type="Google" id="ProtNLM"/>
    </source>
</evidence>
<dbReference type="Gene3D" id="1.10.8.750">
    <property type="entry name" value="Phosphoribosylformylglycinamidine synthase, linker domain"/>
    <property type="match status" value="1"/>
</dbReference>
<dbReference type="Gene3D" id="3.30.1330.10">
    <property type="entry name" value="PurM-like, N-terminal domain"/>
    <property type="match status" value="2"/>
</dbReference>
<dbReference type="PANTHER" id="PTHR10099:SF1">
    <property type="entry name" value="PHOSPHORIBOSYLFORMYLGLYCINAMIDINE SYNTHASE"/>
    <property type="match status" value="1"/>
</dbReference>
<evidence type="ECO:0000259" key="10">
    <source>
        <dbReference type="Pfam" id="PF22689"/>
    </source>
</evidence>
<dbReference type="SUPFAM" id="SSF56042">
    <property type="entry name" value="PurM C-terminal domain-like"/>
    <property type="match status" value="1"/>
</dbReference>
<dbReference type="Proteomes" id="UP001152797">
    <property type="component" value="Unassembled WGS sequence"/>
</dbReference>
<dbReference type="GO" id="GO:0005524">
    <property type="term" value="F:ATP binding"/>
    <property type="evidence" value="ECO:0007669"/>
    <property type="project" value="UniProtKB-KW"/>
</dbReference>
<evidence type="ECO:0000313" key="11">
    <source>
        <dbReference type="EMBL" id="CAI3991704.1"/>
    </source>
</evidence>
<proteinExistence type="predicted"/>
<dbReference type="Pfam" id="PF22689">
    <property type="entry name" value="FGAR-AT_PurM_N-like"/>
    <property type="match status" value="1"/>
</dbReference>
<dbReference type="GO" id="GO:0006164">
    <property type="term" value="P:purine nucleotide biosynthetic process"/>
    <property type="evidence" value="ECO:0007669"/>
    <property type="project" value="UniProtKB-KW"/>
</dbReference>
<dbReference type="SUPFAM" id="SSF55326">
    <property type="entry name" value="PurM N-terminal domain-like"/>
    <property type="match status" value="2"/>
</dbReference>
<dbReference type="SUPFAM" id="SSF116846">
    <property type="entry name" value="MIT domain"/>
    <property type="match status" value="1"/>
</dbReference>
<dbReference type="InterPro" id="IPR036181">
    <property type="entry name" value="MIT_dom_sf"/>
</dbReference>
<feature type="domain" description="Phosphoribosylformylglycinamidine synthase linker" evidence="8">
    <location>
        <begin position="168"/>
        <end position="217"/>
    </location>
</feature>
<feature type="domain" description="Phosphoribosylformylglycinamidine synthase N-terminal" evidence="9">
    <location>
        <begin position="35"/>
        <end position="139"/>
    </location>
</feature>
<evidence type="ECO:0000256" key="2">
    <source>
        <dbReference type="ARBA" id="ARBA00022723"/>
    </source>
</evidence>
<feature type="non-terminal residue" evidence="11">
    <location>
        <position position="1124"/>
    </location>
</feature>
<dbReference type="Pfam" id="PF18072">
    <property type="entry name" value="FGAR-AT_linker"/>
    <property type="match status" value="1"/>
</dbReference>
<dbReference type="EMBL" id="CAMXCT020001623">
    <property type="protein sequence ID" value="CAL1145079.1"/>
    <property type="molecule type" value="Genomic_DNA"/>
</dbReference>
<dbReference type="SUPFAM" id="SSF109736">
    <property type="entry name" value="FGAM synthase PurL, linker domain"/>
    <property type="match status" value="1"/>
</dbReference>
<feature type="domain" description="PurM-like C-terminal" evidence="7">
    <location>
        <begin position="430"/>
        <end position="586"/>
    </location>
</feature>
<protein>
    <recommendedName>
        <fullName evidence="14">Phosphoribosylformylglycinamidine synthase</fullName>
    </recommendedName>
</protein>
<evidence type="ECO:0000259" key="9">
    <source>
        <dbReference type="Pfam" id="PF18076"/>
    </source>
</evidence>
<dbReference type="EMBL" id="CAMXCT010001623">
    <property type="protein sequence ID" value="CAI3991704.1"/>
    <property type="molecule type" value="Genomic_DNA"/>
</dbReference>
<feature type="domain" description="FGAR-AT PurM N-terminal-like" evidence="10">
    <location>
        <begin position="648"/>
        <end position="815"/>
    </location>
</feature>
<dbReference type="Pfam" id="PF02769">
    <property type="entry name" value="AIRS_C"/>
    <property type="match status" value="1"/>
</dbReference>
<dbReference type="AlphaFoldDB" id="A0A9P1CHE4"/>
<name>A0A9P1CHE4_9DINO</name>
<dbReference type="OrthoDB" id="6666987at2759"/>
<keyword evidence="13" id="KW-1185">Reference proteome</keyword>
<dbReference type="InterPro" id="IPR036921">
    <property type="entry name" value="PurM-like_N_sf"/>
</dbReference>
<dbReference type="Pfam" id="PF18076">
    <property type="entry name" value="FGAR-AT_N"/>
    <property type="match status" value="1"/>
</dbReference>
<dbReference type="InterPro" id="IPR040707">
    <property type="entry name" value="FGAR-AT_N"/>
</dbReference>
<dbReference type="NCBIfam" id="NF003672">
    <property type="entry name" value="PRK05297.1"/>
    <property type="match status" value="1"/>
</dbReference>
<evidence type="ECO:0000256" key="5">
    <source>
        <dbReference type="ARBA" id="ARBA00022840"/>
    </source>
</evidence>
<dbReference type="Gene3D" id="1.20.58.80">
    <property type="entry name" value="Phosphotransferase system, lactose/cellobiose-type IIA subunit"/>
    <property type="match status" value="1"/>
</dbReference>
<evidence type="ECO:0000313" key="13">
    <source>
        <dbReference type="Proteomes" id="UP001152797"/>
    </source>
</evidence>
<dbReference type="InterPro" id="IPR041609">
    <property type="entry name" value="PurL_linker"/>
</dbReference>
<comment type="caution">
    <text evidence="11">The sequence shown here is derived from an EMBL/GenBank/DDBJ whole genome shotgun (WGS) entry which is preliminary data.</text>
</comment>
<keyword evidence="1" id="KW-0436">Ligase</keyword>
<evidence type="ECO:0000256" key="1">
    <source>
        <dbReference type="ARBA" id="ARBA00022598"/>
    </source>
</evidence>
<organism evidence="11">
    <name type="scientific">Cladocopium goreaui</name>
    <dbReference type="NCBI Taxonomy" id="2562237"/>
    <lineage>
        <taxon>Eukaryota</taxon>
        <taxon>Sar</taxon>
        <taxon>Alveolata</taxon>
        <taxon>Dinophyceae</taxon>
        <taxon>Suessiales</taxon>
        <taxon>Symbiodiniaceae</taxon>
        <taxon>Cladocopium</taxon>
    </lineage>
</organism>
<dbReference type="Gene3D" id="3.90.650.10">
    <property type="entry name" value="PurM-like C-terminal domain"/>
    <property type="match status" value="1"/>
</dbReference>
<evidence type="ECO:0000256" key="6">
    <source>
        <dbReference type="ARBA" id="ARBA00022842"/>
    </source>
</evidence>
<evidence type="ECO:0000313" key="12">
    <source>
        <dbReference type="EMBL" id="CAL4779016.1"/>
    </source>
</evidence>
<gene>
    <name evidence="11" type="ORF">C1SCF055_LOCUS18590</name>
</gene>
<accession>A0A9P1CHE4</accession>
<dbReference type="GO" id="GO:0005737">
    <property type="term" value="C:cytoplasm"/>
    <property type="evidence" value="ECO:0007669"/>
    <property type="project" value="TreeGrafter"/>
</dbReference>
<dbReference type="InterPro" id="IPR036676">
    <property type="entry name" value="PurM-like_C_sf"/>
</dbReference>
<keyword evidence="5" id="KW-0067">ATP-binding</keyword>
<reference evidence="11" key="1">
    <citation type="submission" date="2022-10" db="EMBL/GenBank/DDBJ databases">
        <authorList>
            <person name="Chen Y."/>
            <person name="Dougan E. K."/>
            <person name="Chan C."/>
            <person name="Rhodes N."/>
            <person name="Thang M."/>
        </authorList>
    </citation>
    <scope>NUCLEOTIDE SEQUENCE</scope>
</reference>
<dbReference type="EMBL" id="CAMXCT030001623">
    <property type="protein sequence ID" value="CAL4779016.1"/>
    <property type="molecule type" value="Genomic_DNA"/>
</dbReference>
<evidence type="ECO:0000256" key="4">
    <source>
        <dbReference type="ARBA" id="ARBA00022755"/>
    </source>
</evidence>
<keyword evidence="6" id="KW-0460">Magnesium</keyword>
<keyword evidence="4" id="KW-0658">Purine biosynthesis</keyword>
<evidence type="ECO:0000259" key="7">
    <source>
        <dbReference type="Pfam" id="PF02769"/>
    </source>
</evidence>
<reference evidence="12 13" key="2">
    <citation type="submission" date="2024-05" db="EMBL/GenBank/DDBJ databases">
        <authorList>
            <person name="Chen Y."/>
            <person name="Shah S."/>
            <person name="Dougan E. K."/>
            <person name="Thang M."/>
            <person name="Chan C."/>
        </authorList>
    </citation>
    <scope>NUCLEOTIDE SEQUENCE [LARGE SCALE GENOMIC DNA]</scope>
</reference>
<evidence type="ECO:0000256" key="3">
    <source>
        <dbReference type="ARBA" id="ARBA00022741"/>
    </source>
</evidence>
<dbReference type="FunFam" id="3.90.650.10:FF:000024">
    <property type="entry name" value="Phosphoribosylformylglycinamidine synthase"/>
    <property type="match status" value="1"/>
</dbReference>
<dbReference type="InterPro" id="IPR055181">
    <property type="entry name" value="FGAR-AT_PurM_N-like"/>
</dbReference>
<dbReference type="FunFam" id="1.10.8.750:FF:000001">
    <property type="entry name" value="Putative phosphoribosylformylglycinamidine synthase"/>
    <property type="match status" value="1"/>
</dbReference>